<proteinExistence type="predicted"/>
<dbReference type="InterPro" id="IPR036885">
    <property type="entry name" value="SWIB_MDM2_dom_sf"/>
</dbReference>
<reference evidence="2" key="1">
    <citation type="journal article" date="2019" name="MBio">
        <title>Virus Genomes from Deep Sea Sediments Expand the Ocean Megavirome and Support Independent Origins of Viral Gigantism.</title>
        <authorList>
            <person name="Backstrom D."/>
            <person name="Yutin N."/>
            <person name="Jorgensen S.L."/>
            <person name="Dharamshi J."/>
            <person name="Homa F."/>
            <person name="Zaremba-Niedwiedzka K."/>
            <person name="Spang A."/>
            <person name="Wolf Y.I."/>
            <person name="Koonin E.V."/>
            <person name="Ettema T.J."/>
        </authorList>
    </citation>
    <scope>NUCLEOTIDE SEQUENCE</scope>
</reference>
<protein>
    <submittedName>
        <fullName evidence="2">SWIB/MDM2 domain-containing protein</fullName>
    </submittedName>
</protein>
<accession>A0A481YUH8</accession>
<organism evidence="2">
    <name type="scientific">Marseillevirus LCMAC102</name>
    <dbReference type="NCBI Taxonomy" id="2506603"/>
    <lineage>
        <taxon>Viruses</taxon>
        <taxon>Varidnaviria</taxon>
        <taxon>Bamfordvirae</taxon>
        <taxon>Nucleocytoviricota</taxon>
        <taxon>Megaviricetes</taxon>
        <taxon>Pimascovirales</taxon>
        <taxon>Pimascovirales incertae sedis</taxon>
        <taxon>Marseilleviridae</taxon>
    </lineage>
</organism>
<feature type="region of interest" description="Disordered" evidence="1">
    <location>
        <begin position="1"/>
        <end position="37"/>
    </location>
</feature>
<dbReference type="EMBL" id="MK500334">
    <property type="protein sequence ID" value="QBK86587.1"/>
    <property type="molecule type" value="Genomic_DNA"/>
</dbReference>
<evidence type="ECO:0000256" key="1">
    <source>
        <dbReference type="SAM" id="MobiDB-lite"/>
    </source>
</evidence>
<evidence type="ECO:0000313" key="2">
    <source>
        <dbReference type="EMBL" id="QBK86587.1"/>
    </source>
</evidence>
<gene>
    <name evidence="2" type="ORF">LCMAC102_03820</name>
</gene>
<dbReference type="CDD" id="cd10567">
    <property type="entry name" value="SWIB-MDM2_like"/>
    <property type="match status" value="1"/>
</dbReference>
<name>A0A481YUH8_9VIRU</name>
<dbReference type="Gene3D" id="1.10.245.10">
    <property type="entry name" value="SWIB/MDM2 domain"/>
    <property type="match status" value="1"/>
</dbReference>
<sequence>MLQQNISTTSNEEPIVKKIIPPPRPGEMPQKKPRQPRKKITIESHLAKHETLLAFIDKEIDKRAKERGKGTKIFRSLRKLSRELYREVPKIAKTRRKSVGGQKVSGFKLKCEITKELADFMQLPHDSTPLRTEITNAICVYAHINPDEDRSHVLKWMHLNSEGKRNLQNPEDKMTIIPDDTLKKLLGYEKYQQDVKDGLITRKKTDKNTNEKEIITVEDDALHYWVIQRLIQHQIIRTIKIDKSQSSGPTPQ</sequence>
<dbReference type="SUPFAM" id="SSF47592">
    <property type="entry name" value="SWIB/MDM2 domain"/>
    <property type="match status" value="1"/>
</dbReference>
<feature type="compositionally biased region" description="Polar residues" evidence="1">
    <location>
        <begin position="1"/>
        <end position="12"/>
    </location>
</feature>